<dbReference type="GO" id="GO:0006488">
    <property type="term" value="P:dolichol-linked oligosaccharide biosynthetic process"/>
    <property type="evidence" value="ECO:0007669"/>
    <property type="project" value="InterPro"/>
</dbReference>
<keyword evidence="8 15" id="KW-0812">Transmembrane</keyword>
<evidence type="ECO:0000256" key="10">
    <source>
        <dbReference type="ARBA" id="ARBA00022989"/>
    </source>
</evidence>
<feature type="transmembrane region" description="Helical" evidence="15">
    <location>
        <begin position="307"/>
        <end position="331"/>
    </location>
</feature>
<evidence type="ECO:0000256" key="2">
    <source>
        <dbReference type="ARBA" id="ARBA00004922"/>
    </source>
</evidence>
<name>A0A0S4JIC1_BODSA</name>
<keyword evidence="11 15" id="KW-0472">Membrane</keyword>
<evidence type="ECO:0000256" key="1">
    <source>
        <dbReference type="ARBA" id="ARBA00004477"/>
    </source>
</evidence>
<keyword evidence="17" id="KW-1185">Reference proteome</keyword>
<evidence type="ECO:0000313" key="16">
    <source>
        <dbReference type="EMBL" id="CUG91266.1"/>
    </source>
</evidence>
<dbReference type="Pfam" id="PF04922">
    <property type="entry name" value="DIE2_ALG10"/>
    <property type="match status" value="2"/>
</dbReference>
<feature type="region of interest" description="Disordered" evidence="14">
    <location>
        <begin position="72"/>
        <end position="100"/>
    </location>
</feature>
<organism evidence="16 17">
    <name type="scientific">Bodo saltans</name>
    <name type="common">Flagellated protozoan</name>
    <dbReference type="NCBI Taxonomy" id="75058"/>
    <lineage>
        <taxon>Eukaryota</taxon>
        <taxon>Discoba</taxon>
        <taxon>Euglenozoa</taxon>
        <taxon>Kinetoplastea</taxon>
        <taxon>Metakinetoplastina</taxon>
        <taxon>Eubodonida</taxon>
        <taxon>Bodonidae</taxon>
        <taxon>Bodo</taxon>
    </lineage>
</organism>
<evidence type="ECO:0000256" key="13">
    <source>
        <dbReference type="ARBA" id="ARBA00048064"/>
    </source>
</evidence>
<evidence type="ECO:0000256" key="6">
    <source>
        <dbReference type="ARBA" id="ARBA00022676"/>
    </source>
</evidence>
<comment type="catalytic activity">
    <reaction evidence="13">
        <text>an alpha-D-Glc-(1-&gt;3)-alpha-D-Glc-(1-&gt;3)-alpha-D-Man-(1-&gt;2)-alpha-D-Man-(1-&gt;2)-alpha-D-Man-(1-&gt;3)-[alpha-D-Man-(1-&gt;2)-alpha-D-Man-(1-&gt;3)-[alpha-D-Man-(1-&gt;2)-alpha-D-Man-(1-&gt;6)]-alpha-D-Man-(1-&gt;6)]-beta-D-Man-(1-&gt;4)-beta-D-GlcNAc-(1-&gt;4)-alpha-D-GlcNAc-diphospho-di-trans,poly-cis-dolichol + a di-trans,poly-cis-dolichyl beta-D-glucosyl phosphate = a alpha-D-Glc-(1-&gt;2)-alpha-D-Glc-(1-&gt;3)-alpha-D-Glc-(1-&gt;3)-alpha-D-Man-(1-&gt;2)-alpha-D-Man-(1-&gt;2)-alpha-D-Man-(1-&gt;3)-[alpha-D-Man-(1-&gt;2)-alpha-D-Man-(1-&gt;3)-[alpha-D-Man-(1-&gt;2)-alpha-D-Man-(1-&gt;6)]-alpha-D-Man-(1-&gt;6)]-beta-D-Man-(1-&gt;4)-beta-D-GlcNAc-(1-&gt;4)-alpha-D-GlcNAc-diphospho-di-trans,poly-cis-dolichol + a di-trans,poly-cis-dolichyl phosphate + H(+)</text>
        <dbReference type="Rhea" id="RHEA:29543"/>
        <dbReference type="Rhea" id="RHEA-COMP:19498"/>
        <dbReference type="Rhea" id="RHEA-COMP:19502"/>
        <dbReference type="Rhea" id="RHEA-COMP:19512"/>
        <dbReference type="Rhea" id="RHEA-COMP:19522"/>
        <dbReference type="ChEBI" id="CHEBI:15378"/>
        <dbReference type="ChEBI" id="CHEBI:57525"/>
        <dbReference type="ChEBI" id="CHEBI:57683"/>
        <dbReference type="ChEBI" id="CHEBI:132522"/>
        <dbReference type="ChEBI" id="CHEBI:132523"/>
        <dbReference type="EC" id="2.4.1.256"/>
    </reaction>
    <physiologicalReaction direction="left-to-right" evidence="13">
        <dbReference type="Rhea" id="RHEA:29544"/>
    </physiologicalReaction>
</comment>
<dbReference type="VEuPathDB" id="TriTrypDB:BSAL_31030"/>
<dbReference type="Proteomes" id="UP000051952">
    <property type="component" value="Unassembled WGS sequence"/>
</dbReference>
<evidence type="ECO:0000256" key="11">
    <source>
        <dbReference type="ARBA" id="ARBA00023136"/>
    </source>
</evidence>
<evidence type="ECO:0000256" key="12">
    <source>
        <dbReference type="ARBA" id="ARBA00044727"/>
    </source>
</evidence>
<sequence length="654" mass="71855">MKKVQKSPKSAVNAQPPEQQEKSYAGGSFWLFVSILVVTAVTQLSQLELYEQQRVTLQTGVGSKTSLDALKARNEVQGSESCSNDRSRASTGDSAPSTTGTTLQDYVLQSMCYMDELFHVPQTLRYAVLGNFTYYDPMITTPPGSYLPGAVVLHLLKTQRTEAAPAASAASDVSLPSLAESSAVFPLMIKWRESNLCSDAPESLVGLVPTWAEGPVRYLWTSSCGFLKEVCSVVGGALEAVGVPSSWLATAHRYLYPNSFGAMVHLLRRVGSTVHGLGFVFVLWLVYKLQLGNTVAWGVTQSALYPPLLFSTVLVYTDSISALCVVLMLVVASSGLDPVTPGTFVRMCVVAVIGLYSLTVRQTNIVWLFFVCGRFFLERTVFGGLFVRKLLRTIAILAPSVVVAVVFVGFLVWNEGIVLGDKSSHQAVVHPAQLAYLGATCAFFFPFQSLLAVHQQLIVRKRTRVILLLSAIIAWSLTNHVWFHPYLVADNRHFTNVLYRKILQDESVRIRVMIPIATAGWLLLIDCFLGVSSPTHANDVIGLAGTPGGLKADTILRRIGIFRAALFTLFLVCCSICCVPQKLIEFRYFVPCVTVAMTSGKFFTLCRKPSHARFVRYARILDLGVAVTMHVICCMVFLHRTFVAPDGSVGRFMW</sequence>
<feature type="transmembrane region" description="Helical" evidence="15">
    <location>
        <begin position="343"/>
        <end position="359"/>
    </location>
</feature>
<evidence type="ECO:0000256" key="7">
    <source>
        <dbReference type="ARBA" id="ARBA00022679"/>
    </source>
</evidence>
<keyword evidence="9" id="KW-0256">Endoplasmic reticulum</keyword>
<comment type="similarity">
    <text evidence="3">Belongs to the ALG10 glucosyltransferase family.</text>
</comment>
<keyword evidence="10 15" id="KW-1133">Transmembrane helix</keyword>
<dbReference type="AlphaFoldDB" id="A0A0S4JIC1"/>
<reference evidence="17" key="1">
    <citation type="submission" date="2015-09" db="EMBL/GenBank/DDBJ databases">
        <authorList>
            <consortium name="Pathogen Informatics"/>
        </authorList>
    </citation>
    <scope>NUCLEOTIDE SEQUENCE [LARGE SCALE GENOMIC DNA]</scope>
    <source>
        <strain evidence="17">Lake Konstanz</strain>
    </source>
</reference>
<feature type="transmembrane region" description="Helical" evidence="15">
    <location>
        <begin position="588"/>
        <end position="605"/>
    </location>
</feature>
<comment type="subcellular location">
    <subcellularLocation>
        <location evidence="1">Endoplasmic reticulum membrane</location>
        <topology evidence="1">Multi-pass membrane protein</topology>
    </subcellularLocation>
</comment>
<feature type="compositionally biased region" description="Polar residues" evidence="14">
    <location>
        <begin position="89"/>
        <end position="100"/>
    </location>
</feature>
<comment type="pathway">
    <text evidence="2">Protein modification; protein glycosylation.</text>
</comment>
<feature type="transmembrane region" description="Helical" evidence="15">
    <location>
        <begin position="465"/>
        <end position="488"/>
    </location>
</feature>
<feature type="transmembrane region" description="Helical" evidence="15">
    <location>
        <begin position="561"/>
        <end position="582"/>
    </location>
</feature>
<evidence type="ECO:0000256" key="14">
    <source>
        <dbReference type="SAM" id="MobiDB-lite"/>
    </source>
</evidence>
<dbReference type="PANTHER" id="PTHR12989">
    <property type="entry name" value="ALPHA-1,2-GLUCOSYLTRANSFERASE ALG10"/>
    <property type="match status" value="1"/>
</dbReference>
<feature type="transmembrane region" description="Helical" evidence="15">
    <location>
        <begin position="394"/>
        <end position="413"/>
    </location>
</feature>
<comment type="function">
    <text evidence="12">Dol-P-Glc:Glc(2)Man(9)GlcNAc(2)-PP-Dol alpha-1,2-glucosyltransferase that operates in the biosynthetic pathway of dolichol-linked oligosaccharides, the glycan precursors employed in protein asparagine (N)-glycosylation. The assembly of dolichol-linked oligosaccharides begins on the cytosolic side of the endoplasmic reticulum membrane and finishes in its lumen. The sequential addition of sugars to dolichol pyrophosphate produces dolichol-linked oligosaccharides containing fourteen sugars, including two GlcNAcs, nine mannoses and three glucoses. Once assembled, the oligosaccharide is transferred from the lipid to nascent proteins by oligosaccharyltransferases. In the lumen of the endoplasmic reticulum, adds the third and last glucose residue from dolichyl phosphate glucose (Dol-P-Glc) onto the lipid-linked oligosaccharide intermediate Glc(2)Man(9)GlcNAc(2)-PP-Dol to produce Glc(3)Man(9)GlcNAc(2)-PP-Dol.</text>
</comment>
<proteinExistence type="inferred from homology"/>
<gene>
    <name evidence="16" type="ORF">BSAL_31030</name>
</gene>
<keyword evidence="6" id="KW-0328">Glycosyltransferase</keyword>
<feature type="transmembrane region" description="Helical" evidence="15">
    <location>
        <begin position="365"/>
        <end position="387"/>
    </location>
</feature>
<dbReference type="InterPro" id="IPR016900">
    <property type="entry name" value="Alg10"/>
</dbReference>
<evidence type="ECO:0000256" key="3">
    <source>
        <dbReference type="ARBA" id="ARBA00010600"/>
    </source>
</evidence>
<feature type="transmembrane region" description="Helical" evidence="15">
    <location>
        <begin position="617"/>
        <end position="638"/>
    </location>
</feature>
<dbReference type="EMBL" id="CYKH01001902">
    <property type="protein sequence ID" value="CUG91266.1"/>
    <property type="molecule type" value="Genomic_DNA"/>
</dbReference>
<feature type="transmembrane region" description="Helical" evidence="15">
    <location>
        <begin position="508"/>
        <end position="529"/>
    </location>
</feature>
<keyword evidence="7 16" id="KW-0808">Transferase</keyword>
<evidence type="ECO:0000256" key="9">
    <source>
        <dbReference type="ARBA" id="ARBA00022824"/>
    </source>
</evidence>
<evidence type="ECO:0000256" key="5">
    <source>
        <dbReference type="ARBA" id="ARBA00018512"/>
    </source>
</evidence>
<accession>A0A0S4JIC1</accession>
<dbReference type="GO" id="GO:0005789">
    <property type="term" value="C:endoplasmic reticulum membrane"/>
    <property type="evidence" value="ECO:0007669"/>
    <property type="project" value="UniProtKB-SubCell"/>
</dbReference>
<evidence type="ECO:0000256" key="8">
    <source>
        <dbReference type="ARBA" id="ARBA00022692"/>
    </source>
</evidence>
<dbReference type="PANTHER" id="PTHR12989:SF10">
    <property type="entry name" value="DOL-P-GLC:GLC(2)MAN(9)GLCNAC(2)-PP-DOL ALPHA-1,2-GLUCOSYLTRANSFERASE-RELATED"/>
    <property type="match status" value="1"/>
</dbReference>
<evidence type="ECO:0000256" key="4">
    <source>
        <dbReference type="ARBA" id="ARBA00011967"/>
    </source>
</evidence>
<dbReference type="OrthoDB" id="4769at2759"/>
<dbReference type="EC" id="2.4.1.256" evidence="4"/>
<evidence type="ECO:0000313" key="17">
    <source>
        <dbReference type="Proteomes" id="UP000051952"/>
    </source>
</evidence>
<protein>
    <recommendedName>
        <fullName evidence="5">Dol-P-Glc:Glc(2)Man(9)GlcNAc(2)-PP-Dol alpha-1,2-glucosyltransferase</fullName>
        <ecNumber evidence="4">2.4.1.256</ecNumber>
    </recommendedName>
</protein>
<evidence type="ECO:0000256" key="15">
    <source>
        <dbReference type="SAM" id="Phobius"/>
    </source>
</evidence>
<dbReference type="GO" id="GO:0106073">
    <property type="term" value="F:dolichyl pyrophosphate Glc2Man9GlcNAc2 alpha-1,2-glucosyltransferase activity"/>
    <property type="evidence" value="ECO:0007669"/>
    <property type="project" value="UniProtKB-EC"/>
</dbReference>
<feature type="transmembrane region" description="Helical" evidence="15">
    <location>
        <begin position="433"/>
        <end position="453"/>
    </location>
</feature>